<evidence type="ECO:0000259" key="10">
    <source>
        <dbReference type="SMART" id="SM00478"/>
    </source>
</evidence>
<keyword evidence="5" id="KW-0378">Hydrolase</keyword>
<keyword evidence="7" id="KW-0411">Iron-sulfur</keyword>
<dbReference type="GO" id="GO:0046872">
    <property type="term" value="F:metal ion binding"/>
    <property type="evidence" value="ECO:0007669"/>
    <property type="project" value="UniProtKB-KW"/>
</dbReference>
<comment type="cofactor">
    <cofactor evidence="1">
        <name>[4Fe-4S] cluster</name>
        <dbReference type="ChEBI" id="CHEBI:49883"/>
    </cofactor>
</comment>
<dbReference type="Gene3D" id="1.10.340.30">
    <property type="entry name" value="Hypothetical protein, domain 2"/>
    <property type="match status" value="1"/>
</dbReference>
<dbReference type="SUPFAM" id="SSF48150">
    <property type="entry name" value="DNA-glycosylase"/>
    <property type="match status" value="1"/>
</dbReference>
<dbReference type="Proteomes" id="UP000242917">
    <property type="component" value="Chromosome I"/>
</dbReference>
<dbReference type="GO" id="GO:0035485">
    <property type="term" value="F:adenine/guanine mispair binding"/>
    <property type="evidence" value="ECO:0007669"/>
    <property type="project" value="TreeGrafter"/>
</dbReference>
<evidence type="ECO:0000256" key="6">
    <source>
        <dbReference type="ARBA" id="ARBA00023004"/>
    </source>
</evidence>
<dbReference type="InterPro" id="IPR044298">
    <property type="entry name" value="MIG/MutY"/>
</dbReference>
<dbReference type="GO" id="GO:0006284">
    <property type="term" value="P:base-excision repair"/>
    <property type="evidence" value="ECO:0007669"/>
    <property type="project" value="InterPro"/>
</dbReference>
<dbReference type="InterPro" id="IPR003651">
    <property type="entry name" value="Endonuclease3_FeS-loop_motif"/>
</dbReference>
<sequence length="270" mass="30158">MNSSLPFGNTSVCVNTIESLVDSEQAVSQANKGNVDQPEKRIQRFIEAIPELLDWLEDCGRSYPWRETTDPWEVYLAEILLQRTRGDAVEKIYSDVLQKFPDPDALARTSEGEIEDLVRSLGFVNHRTRTLADVGKIFTEEFNGEIPDSVEELKKPWRVGDYSARATQLFARGQPMALVDANFARVIGRILGYEMPSQPHKSDDVYALLEALTPDDPDIARSFNLAILDLGAMVCTPKNPDCQSCPVNSACDYYDSNRSGDDSSSKESPK</sequence>
<dbReference type="SMART" id="SM00478">
    <property type="entry name" value="ENDO3c"/>
    <property type="match status" value="1"/>
</dbReference>
<keyword evidence="8" id="KW-0234">DNA repair</keyword>
<reference evidence="11 12" key="1">
    <citation type="submission" date="2017-01" db="EMBL/GenBank/DDBJ databases">
        <title>A Red Light-Sensitive Sensory Rhodopsin I From Haloarcula taiwanensis, A New Haloarchaeon Isolated From Taiwan.</title>
        <authorList>
            <person name="Yang C.-S."/>
            <person name="Han Y.-A."/>
            <person name="Chen P.-C."/>
            <person name="Ng W.V."/>
            <person name="Chen T.-W."/>
        </authorList>
    </citation>
    <scope>NUCLEOTIDE SEQUENCE [LARGE SCALE GENOMIC DNA]</scope>
    <source>
        <strain evidence="11 12">Taiwanensis</strain>
    </source>
</reference>
<dbReference type="Pfam" id="PF00730">
    <property type="entry name" value="HhH-GPD"/>
    <property type="match status" value="1"/>
</dbReference>
<dbReference type="AlphaFoldDB" id="A0A2H5A1H8"/>
<evidence type="ECO:0000313" key="11">
    <source>
        <dbReference type="EMBL" id="AUG48530.1"/>
    </source>
</evidence>
<name>A0A2H5A1H8_9EURY</name>
<comment type="similarity">
    <text evidence="2">Belongs to the Nth/MutY family.</text>
</comment>
<feature type="domain" description="HhH-GPD" evidence="10">
    <location>
        <begin position="80"/>
        <end position="233"/>
    </location>
</feature>
<proteinExistence type="inferred from homology"/>
<evidence type="ECO:0000256" key="3">
    <source>
        <dbReference type="ARBA" id="ARBA00022723"/>
    </source>
</evidence>
<keyword evidence="3" id="KW-0479">Metal-binding</keyword>
<dbReference type="GO" id="GO:0051539">
    <property type="term" value="F:4 iron, 4 sulfur cluster binding"/>
    <property type="evidence" value="ECO:0007669"/>
    <property type="project" value="InterPro"/>
</dbReference>
<keyword evidence="12" id="KW-1185">Reference proteome</keyword>
<dbReference type="PANTHER" id="PTHR42944:SF1">
    <property type="entry name" value="ADENINE DNA GLYCOSYLASE"/>
    <property type="match status" value="1"/>
</dbReference>
<dbReference type="KEGG" id="hta:BVU17_13715"/>
<evidence type="ECO:0000256" key="9">
    <source>
        <dbReference type="ARBA" id="ARBA00023295"/>
    </source>
</evidence>
<gene>
    <name evidence="11" type="ORF">BVU17_13715</name>
</gene>
<dbReference type="GO" id="GO:0034039">
    <property type="term" value="F:8-oxo-7,8-dihydroguanine DNA N-glycosylase activity"/>
    <property type="evidence" value="ECO:0007669"/>
    <property type="project" value="TreeGrafter"/>
</dbReference>
<keyword evidence="4" id="KW-0227">DNA damage</keyword>
<dbReference type="OrthoDB" id="206280at2157"/>
<dbReference type="GO" id="GO:0000701">
    <property type="term" value="F:purine-specific mismatch base pair DNA N-glycosylase activity"/>
    <property type="evidence" value="ECO:0007669"/>
    <property type="project" value="TreeGrafter"/>
</dbReference>
<dbReference type="InterPro" id="IPR011257">
    <property type="entry name" value="DNA_glycosylase"/>
</dbReference>
<dbReference type="InterPro" id="IPR003265">
    <property type="entry name" value="HhH-GPD_domain"/>
</dbReference>
<keyword evidence="9" id="KW-0326">Glycosidase</keyword>
<evidence type="ECO:0000256" key="2">
    <source>
        <dbReference type="ARBA" id="ARBA00008343"/>
    </source>
</evidence>
<dbReference type="CDD" id="cd00056">
    <property type="entry name" value="ENDO3c"/>
    <property type="match status" value="1"/>
</dbReference>
<dbReference type="PANTHER" id="PTHR42944">
    <property type="entry name" value="ADENINE DNA GLYCOSYLASE"/>
    <property type="match status" value="1"/>
</dbReference>
<evidence type="ECO:0000256" key="5">
    <source>
        <dbReference type="ARBA" id="ARBA00022801"/>
    </source>
</evidence>
<evidence type="ECO:0000256" key="8">
    <source>
        <dbReference type="ARBA" id="ARBA00023204"/>
    </source>
</evidence>
<protein>
    <recommendedName>
        <fullName evidence="10">HhH-GPD domain-containing protein</fullName>
    </recommendedName>
</protein>
<dbReference type="SMART" id="SM00525">
    <property type="entry name" value="FES"/>
    <property type="match status" value="1"/>
</dbReference>
<dbReference type="Gene3D" id="1.10.1670.10">
    <property type="entry name" value="Helix-hairpin-Helix base-excision DNA repair enzymes (C-terminal)"/>
    <property type="match status" value="1"/>
</dbReference>
<keyword evidence="6" id="KW-0408">Iron</keyword>
<evidence type="ECO:0000256" key="7">
    <source>
        <dbReference type="ARBA" id="ARBA00023014"/>
    </source>
</evidence>
<evidence type="ECO:0000313" key="12">
    <source>
        <dbReference type="Proteomes" id="UP000242917"/>
    </source>
</evidence>
<evidence type="ECO:0000256" key="4">
    <source>
        <dbReference type="ARBA" id="ARBA00022763"/>
    </source>
</evidence>
<organism evidence="11 12">
    <name type="scientific">Haloarcula taiwanensis</name>
    <dbReference type="NCBI Taxonomy" id="1932004"/>
    <lineage>
        <taxon>Archaea</taxon>
        <taxon>Methanobacteriati</taxon>
        <taxon>Methanobacteriota</taxon>
        <taxon>Stenosarchaea group</taxon>
        <taxon>Halobacteria</taxon>
        <taxon>Halobacteriales</taxon>
        <taxon>Haloarculaceae</taxon>
        <taxon>Haloarcula</taxon>
    </lineage>
</organism>
<dbReference type="GO" id="GO:0006298">
    <property type="term" value="P:mismatch repair"/>
    <property type="evidence" value="ECO:0007669"/>
    <property type="project" value="TreeGrafter"/>
</dbReference>
<dbReference type="GO" id="GO:0032357">
    <property type="term" value="F:oxidized purine DNA binding"/>
    <property type="evidence" value="ECO:0007669"/>
    <property type="project" value="TreeGrafter"/>
</dbReference>
<dbReference type="EMBL" id="CP019154">
    <property type="protein sequence ID" value="AUG48530.1"/>
    <property type="molecule type" value="Genomic_DNA"/>
</dbReference>
<evidence type="ECO:0000256" key="1">
    <source>
        <dbReference type="ARBA" id="ARBA00001966"/>
    </source>
</evidence>
<dbReference type="InterPro" id="IPR023170">
    <property type="entry name" value="HhH_base_excis_C"/>
</dbReference>
<accession>A0A2H5A1H8</accession>